<proteinExistence type="predicted"/>
<protein>
    <submittedName>
        <fullName evidence="1">Uncharacterized protein</fullName>
    </submittedName>
</protein>
<name>A0A7R9MMK3_9ACAR</name>
<dbReference type="SUPFAM" id="SSF49899">
    <property type="entry name" value="Concanavalin A-like lectins/glucanases"/>
    <property type="match status" value="1"/>
</dbReference>
<reference evidence="1" key="1">
    <citation type="submission" date="2020-11" db="EMBL/GenBank/DDBJ databases">
        <authorList>
            <person name="Tran Van P."/>
        </authorList>
    </citation>
    <scope>NUCLEOTIDE SEQUENCE</scope>
</reference>
<keyword evidence="2" id="KW-1185">Reference proteome</keyword>
<dbReference type="EMBL" id="OC941344">
    <property type="protein sequence ID" value="CAD7662150.1"/>
    <property type="molecule type" value="Genomic_DNA"/>
</dbReference>
<sequence>SLDTNKWLIEYGEDSCTAVRRHLYSKNYTTAQIISKYIFTYGKFEIKALLPRGCPLMSHILLMGNNVYNYSSLNDGIFCDDLDANWLDPVFKVEYVRQALYYCILYSCLYSSNVMDTFTDTDTVKSRKWMS</sequence>
<dbReference type="OrthoDB" id="4781at2759"/>
<organism evidence="1">
    <name type="scientific">Oppiella nova</name>
    <dbReference type="NCBI Taxonomy" id="334625"/>
    <lineage>
        <taxon>Eukaryota</taxon>
        <taxon>Metazoa</taxon>
        <taxon>Ecdysozoa</taxon>
        <taxon>Arthropoda</taxon>
        <taxon>Chelicerata</taxon>
        <taxon>Arachnida</taxon>
        <taxon>Acari</taxon>
        <taxon>Acariformes</taxon>
        <taxon>Sarcoptiformes</taxon>
        <taxon>Oribatida</taxon>
        <taxon>Brachypylina</taxon>
        <taxon>Oppioidea</taxon>
        <taxon>Oppiidae</taxon>
        <taxon>Oppiella</taxon>
    </lineage>
</organism>
<feature type="non-terminal residue" evidence="1">
    <location>
        <position position="131"/>
    </location>
</feature>
<evidence type="ECO:0000313" key="1">
    <source>
        <dbReference type="EMBL" id="CAD7662150.1"/>
    </source>
</evidence>
<feature type="non-terminal residue" evidence="1">
    <location>
        <position position="1"/>
    </location>
</feature>
<dbReference type="EMBL" id="CAJPVJ010026519">
    <property type="protein sequence ID" value="CAG2179286.1"/>
    <property type="molecule type" value="Genomic_DNA"/>
</dbReference>
<evidence type="ECO:0000313" key="2">
    <source>
        <dbReference type="Proteomes" id="UP000728032"/>
    </source>
</evidence>
<dbReference type="InterPro" id="IPR013320">
    <property type="entry name" value="ConA-like_dom_sf"/>
</dbReference>
<dbReference type="Proteomes" id="UP000728032">
    <property type="component" value="Unassembled WGS sequence"/>
</dbReference>
<dbReference type="Gene3D" id="2.60.120.200">
    <property type="match status" value="1"/>
</dbReference>
<gene>
    <name evidence="1" type="ORF">ONB1V03_LOCUS18710</name>
</gene>
<dbReference type="AlphaFoldDB" id="A0A7R9MMK3"/>
<accession>A0A7R9MMK3</accession>